<feature type="domain" description="Phosphotransferase system enzyme I N-terminal" evidence="23">
    <location>
        <begin position="6"/>
        <end position="129"/>
    </location>
</feature>
<evidence type="ECO:0000259" key="21">
    <source>
        <dbReference type="Pfam" id="PF00391"/>
    </source>
</evidence>
<dbReference type="SUPFAM" id="SSF52009">
    <property type="entry name" value="Phosphohistidine domain"/>
    <property type="match status" value="1"/>
</dbReference>
<dbReference type="InterPro" id="IPR006318">
    <property type="entry name" value="PTS_EI-like"/>
</dbReference>
<dbReference type="RefSeq" id="WP_090527577.1">
    <property type="nucleotide sequence ID" value="NZ_FNRQ01000001.1"/>
</dbReference>
<dbReference type="InterPro" id="IPR008731">
    <property type="entry name" value="PTS_EIN"/>
</dbReference>
<comment type="catalytic activity">
    <reaction evidence="1 17">
        <text>L-histidyl-[protein] + phosphoenolpyruvate = N(pros)-phospho-L-histidyl-[protein] + pyruvate</text>
        <dbReference type="Rhea" id="RHEA:23880"/>
        <dbReference type="Rhea" id="RHEA-COMP:9745"/>
        <dbReference type="Rhea" id="RHEA-COMP:9746"/>
        <dbReference type="ChEBI" id="CHEBI:15361"/>
        <dbReference type="ChEBI" id="CHEBI:29979"/>
        <dbReference type="ChEBI" id="CHEBI:58702"/>
        <dbReference type="ChEBI" id="CHEBI:64837"/>
        <dbReference type="EC" id="2.7.3.9"/>
    </reaction>
</comment>
<dbReference type="PRINTS" id="PR01736">
    <property type="entry name" value="PHPHTRNFRASE"/>
</dbReference>
<dbReference type="Gene3D" id="3.50.30.10">
    <property type="entry name" value="Phosphohistidine domain"/>
    <property type="match status" value="1"/>
</dbReference>
<evidence type="ECO:0000256" key="20">
    <source>
        <dbReference type="PIRSR" id="PIRSR000732-3"/>
    </source>
</evidence>
<evidence type="ECO:0000256" key="5">
    <source>
        <dbReference type="ARBA" id="ARBA00007837"/>
    </source>
</evidence>
<dbReference type="PROSITE" id="PS00370">
    <property type="entry name" value="PEP_ENZYMES_PHOS_SITE"/>
    <property type="match status" value="1"/>
</dbReference>
<dbReference type="InterPro" id="IPR008279">
    <property type="entry name" value="PEP-util_enz_mobile_dom"/>
</dbReference>
<dbReference type="InterPro" id="IPR018274">
    <property type="entry name" value="PEP_util_AS"/>
</dbReference>
<reference evidence="25" key="1">
    <citation type="submission" date="2016-10" db="EMBL/GenBank/DDBJ databases">
        <authorList>
            <person name="Varghese N."/>
            <person name="Submissions S."/>
        </authorList>
    </citation>
    <scope>NUCLEOTIDE SEQUENCE [LARGE SCALE GENOMIC DNA]</scope>
    <source>
        <strain evidence="25">LMG 24000</strain>
    </source>
</reference>
<keyword evidence="14 17" id="KW-0418">Kinase</keyword>
<dbReference type="InterPro" id="IPR040442">
    <property type="entry name" value="Pyrv_kinase-like_dom_sf"/>
</dbReference>
<dbReference type="Proteomes" id="UP000198638">
    <property type="component" value="Unassembled WGS sequence"/>
</dbReference>
<dbReference type="InterPro" id="IPR000121">
    <property type="entry name" value="PEP_util_C"/>
</dbReference>
<dbReference type="Gene3D" id="3.20.20.60">
    <property type="entry name" value="Phosphoenolpyruvate-binding domains"/>
    <property type="match status" value="1"/>
</dbReference>
<keyword evidence="9 17" id="KW-0963">Cytoplasm</keyword>
<comment type="subcellular location">
    <subcellularLocation>
        <location evidence="4 17">Cytoplasm</location>
    </subcellularLocation>
</comment>
<evidence type="ECO:0000256" key="13">
    <source>
        <dbReference type="ARBA" id="ARBA00022723"/>
    </source>
</evidence>
<dbReference type="GO" id="GO:0046872">
    <property type="term" value="F:metal ion binding"/>
    <property type="evidence" value="ECO:0007669"/>
    <property type="project" value="UniProtKB-KW"/>
</dbReference>
<keyword evidence="8 17" id="KW-0813">Transport</keyword>
<name>A0A1H3Y6Z0_9BURK</name>
<feature type="binding site" evidence="19">
    <location>
        <position position="477"/>
    </location>
    <ligand>
        <name>phosphoenolpyruvate</name>
        <dbReference type="ChEBI" id="CHEBI:58702"/>
    </ligand>
</feature>
<feature type="active site" description="Tele-phosphohistidine intermediate" evidence="18">
    <location>
        <position position="196"/>
    </location>
</feature>
<keyword evidence="25" id="KW-1185">Reference proteome</keyword>
<dbReference type="EC" id="2.7.3.9" evidence="6 17"/>
<feature type="active site" description="Proton donor" evidence="18">
    <location>
        <position position="514"/>
    </location>
</feature>
<evidence type="ECO:0000256" key="2">
    <source>
        <dbReference type="ARBA" id="ARBA00001946"/>
    </source>
</evidence>
<evidence type="ECO:0000256" key="16">
    <source>
        <dbReference type="ARBA" id="ARBA00033235"/>
    </source>
</evidence>
<dbReference type="NCBIfam" id="TIGR01417">
    <property type="entry name" value="PTS_I_fam"/>
    <property type="match status" value="1"/>
</dbReference>
<dbReference type="Pfam" id="PF00391">
    <property type="entry name" value="PEP-utilizers"/>
    <property type="match status" value="1"/>
</dbReference>
<dbReference type="PANTHER" id="PTHR46244:SF3">
    <property type="entry name" value="PHOSPHOENOLPYRUVATE-PROTEIN PHOSPHOTRANSFERASE"/>
    <property type="match status" value="1"/>
</dbReference>
<dbReference type="GO" id="GO:0008965">
    <property type="term" value="F:phosphoenolpyruvate-protein phosphotransferase activity"/>
    <property type="evidence" value="ECO:0007669"/>
    <property type="project" value="UniProtKB-EC"/>
</dbReference>
<dbReference type="Pfam" id="PF02896">
    <property type="entry name" value="PEP-utilizers_C"/>
    <property type="match status" value="1"/>
</dbReference>
<evidence type="ECO:0000259" key="23">
    <source>
        <dbReference type="Pfam" id="PF05524"/>
    </source>
</evidence>
<dbReference type="GO" id="GO:0009401">
    <property type="term" value="P:phosphoenolpyruvate-dependent sugar phosphotransferase system"/>
    <property type="evidence" value="ECO:0007669"/>
    <property type="project" value="UniProtKB-KW"/>
</dbReference>
<dbReference type="STRING" id="83784.SAMN05192564_101163"/>
<evidence type="ECO:0000256" key="19">
    <source>
        <dbReference type="PIRSR" id="PIRSR000732-2"/>
    </source>
</evidence>
<dbReference type="EMBL" id="FNRQ01000001">
    <property type="protein sequence ID" value="SEA06612.1"/>
    <property type="molecule type" value="Genomic_DNA"/>
</dbReference>
<dbReference type="PIRSF" id="PIRSF000732">
    <property type="entry name" value="PTS_enzyme_I"/>
    <property type="match status" value="1"/>
</dbReference>
<dbReference type="InterPro" id="IPR036618">
    <property type="entry name" value="PtsI_HPr-bd_sf"/>
</dbReference>
<evidence type="ECO:0000256" key="7">
    <source>
        <dbReference type="ARBA" id="ARBA00016544"/>
    </source>
</evidence>
<evidence type="ECO:0000256" key="18">
    <source>
        <dbReference type="PIRSR" id="PIRSR000732-1"/>
    </source>
</evidence>
<dbReference type="InterPro" id="IPR036637">
    <property type="entry name" value="Phosphohistidine_dom_sf"/>
</dbReference>
<evidence type="ECO:0000256" key="4">
    <source>
        <dbReference type="ARBA" id="ARBA00004496"/>
    </source>
</evidence>
<dbReference type="PANTHER" id="PTHR46244">
    <property type="entry name" value="PHOSPHOENOLPYRUVATE-PROTEIN PHOSPHOTRANSFERASE"/>
    <property type="match status" value="1"/>
</dbReference>
<feature type="binding site" evidence="20">
    <location>
        <position position="443"/>
    </location>
    <ligand>
        <name>Mg(2+)</name>
        <dbReference type="ChEBI" id="CHEBI:18420"/>
    </ligand>
</feature>
<dbReference type="Pfam" id="PF05524">
    <property type="entry name" value="PEP-utilisers_N"/>
    <property type="match status" value="1"/>
</dbReference>
<dbReference type="InterPro" id="IPR050499">
    <property type="entry name" value="PEP-utilizing_PTS_enzyme"/>
</dbReference>
<proteinExistence type="inferred from homology"/>
<evidence type="ECO:0000256" key="3">
    <source>
        <dbReference type="ARBA" id="ARBA00002728"/>
    </source>
</evidence>
<dbReference type="InterPro" id="IPR024692">
    <property type="entry name" value="PTS_EI"/>
</dbReference>
<feature type="binding site" evidence="19">
    <location>
        <position position="340"/>
    </location>
    <ligand>
        <name>phosphoenolpyruvate</name>
        <dbReference type="ChEBI" id="CHEBI:58702"/>
    </ligand>
</feature>
<dbReference type="SUPFAM" id="SSF51621">
    <property type="entry name" value="Phosphoenolpyruvate/pyruvate domain"/>
    <property type="match status" value="1"/>
</dbReference>
<comment type="similarity">
    <text evidence="5 17">Belongs to the PEP-utilizing enzyme family.</text>
</comment>
<feature type="domain" description="PEP-utilising enzyme C-terminal" evidence="22">
    <location>
        <begin position="259"/>
        <end position="552"/>
    </location>
</feature>
<keyword evidence="15 17" id="KW-0460">Magnesium</keyword>
<dbReference type="GO" id="GO:0005737">
    <property type="term" value="C:cytoplasm"/>
    <property type="evidence" value="ECO:0007669"/>
    <property type="project" value="UniProtKB-SubCell"/>
</dbReference>
<dbReference type="Gene3D" id="1.10.274.10">
    <property type="entry name" value="PtsI, HPr-binding domain"/>
    <property type="match status" value="1"/>
</dbReference>
<evidence type="ECO:0000256" key="14">
    <source>
        <dbReference type="ARBA" id="ARBA00022777"/>
    </source>
</evidence>
<keyword evidence="24" id="KW-0670">Pyruvate</keyword>
<evidence type="ECO:0000256" key="1">
    <source>
        <dbReference type="ARBA" id="ARBA00000683"/>
    </source>
</evidence>
<organism evidence="24 25">
    <name type="scientific">Paraburkholderia sartisoli</name>
    <dbReference type="NCBI Taxonomy" id="83784"/>
    <lineage>
        <taxon>Bacteria</taxon>
        <taxon>Pseudomonadati</taxon>
        <taxon>Pseudomonadota</taxon>
        <taxon>Betaproteobacteria</taxon>
        <taxon>Burkholderiales</taxon>
        <taxon>Burkholderiaceae</taxon>
        <taxon>Paraburkholderia</taxon>
    </lineage>
</organism>
<feature type="domain" description="PEP-utilising enzyme mobile" evidence="21">
    <location>
        <begin position="162"/>
        <end position="232"/>
    </location>
</feature>
<dbReference type="OrthoDB" id="9765468at2"/>
<evidence type="ECO:0000256" key="10">
    <source>
        <dbReference type="ARBA" id="ARBA00022597"/>
    </source>
</evidence>
<evidence type="ECO:0000313" key="24">
    <source>
        <dbReference type="EMBL" id="SEA06612.1"/>
    </source>
</evidence>
<feature type="binding site" evidence="19">
    <location>
        <position position="303"/>
    </location>
    <ligand>
        <name>phosphoenolpyruvate</name>
        <dbReference type="ChEBI" id="CHEBI:58702"/>
    </ligand>
</feature>
<evidence type="ECO:0000256" key="12">
    <source>
        <dbReference type="ARBA" id="ARBA00022683"/>
    </source>
</evidence>
<keyword evidence="12 17" id="KW-0598">Phosphotransferase system</keyword>
<dbReference type="AlphaFoldDB" id="A0A1H3Y6Z0"/>
<sequence>MSFTLHGIPVSRGIAIGRAYLIAPAALDVDHYLIESAQIEGEIERFRTAQQLVHTELDALRADLAADAPSEMGAFINVHSMILNDAMLVQETIDLVRTRRYNIEWALTEQLERLSRHFDDIEDEYLRERKADIEQVVERVLKALAGASTSALGDAVHGACSEMIVVAHDIAPADMLQFKTQTFQGFVTDLGGRTSHTAIVARSLGIPATVGVQHASALIRQDDLIIVDGDRGIVIVDPAPIVLEEYSYRQSEKALEQRKLQRLKFSPTQTLCGTKIELSANIELPDDAHAALEAGATGVGLFRTEFLFMNHKQHLPQEEEQFDAYRRAVEGMNGLPVTIRTIDVGADKPLDSMGGGDGYETAANPALGLRAIRWSLSEPQMFLTQLRAILRASAFGQVKILIPMLAHAQEIDQTLDLIREAKRQLDDAGLVYDPNVRVGAMIEIPAAAIAVPLFLKRLDFLSIGTNDLIQYTLAIDRADNSVAHLYDPLHPAVLHLIALTLREAKRAGVPVSVCGEMAGDPALTRLLLGMGLTEFSMHPSQLLVVKQEVLRSNLKALEKPVADVLAAFEPEEVQAALRRLAAA</sequence>
<dbReference type="SUPFAM" id="SSF47831">
    <property type="entry name" value="Enzyme I of the PEP:sugar phosphotransferase system HPr-binding (sub)domain"/>
    <property type="match status" value="1"/>
</dbReference>
<evidence type="ECO:0000256" key="11">
    <source>
        <dbReference type="ARBA" id="ARBA00022679"/>
    </source>
</evidence>
<dbReference type="InterPro" id="IPR015813">
    <property type="entry name" value="Pyrv/PenolPyrv_kinase-like_dom"/>
</dbReference>
<evidence type="ECO:0000256" key="15">
    <source>
        <dbReference type="ARBA" id="ARBA00022842"/>
    </source>
</evidence>
<keyword evidence="10 17" id="KW-0762">Sugar transport</keyword>
<dbReference type="GO" id="GO:0016301">
    <property type="term" value="F:kinase activity"/>
    <property type="evidence" value="ECO:0007669"/>
    <property type="project" value="UniProtKB-KW"/>
</dbReference>
<evidence type="ECO:0000256" key="6">
    <source>
        <dbReference type="ARBA" id="ARBA00012232"/>
    </source>
</evidence>
<evidence type="ECO:0000259" key="22">
    <source>
        <dbReference type="Pfam" id="PF02896"/>
    </source>
</evidence>
<keyword evidence="13 17" id="KW-0479">Metal-binding</keyword>
<protein>
    <recommendedName>
        <fullName evidence="7 17">Phosphoenolpyruvate-protein phosphotransferase</fullName>
        <ecNumber evidence="6 17">2.7.3.9</ecNumber>
    </recommendedName>
    <alternativeName>
        <fullName evidence="16 17">Phosphotransferase system, enzyme I</fullName>
    </alternativeName>
</protein>
<gene>
    <name evidence="24" type="ORF">SAMN05192564_101163</name>
</gene>
<feature type="binding site" evidence="20">
    <location>
        <position position="467"/>
    </location>
    <ligand>
        <name>Mg(2+)</name>
        <dbReference type="ChEBI" id="CHEBI:18420"/>
    </ligand>
</feature>
<keyword evidence="11 17" id="KW-0808">Transferase</keyword>
<accession>A0A1H3Y6Z0</accession>
<evidence type="ECO:0000313" key="25">
    <source>
        <dbReference type="Proteomes" id="UP000198638"/>
    </source>
</evidence>
<dbReference type="PROSITE" id="PS00742">
    <property type="entry name" value="PEP_ENZYMES_2"/>
    <property type="match status" value="1"/>
</dbReference>
<dbReference type="InterPro" id="IPR023151">
    <property type="entry name" value="PEP_util_CS"/>
</dbReference>
<evidence type="ECO:0000256" key="8">
    <source>
        <dbReference type="ARBA" id="ARBA00022448"/>
    </source>
</evidence>
<evidence type="ECO:0000256" key="17">
    <source>
        <dbReference type="PIRNR" id="PIRNR000732"/>
    </source>
</evidence>
<evidence type="ECO:0000256" key="9">
    <source>
        <dbReference type="ARBA" id="ARBA00022490"/>
    </source>
</evidence>
<feature type="binding site" evidence="19">
    <location>
        <begin position="466"/>
        <end position="467"/>
    </location>
    <ligand>
        <name>phosphoenolpyruvate</name>
        <dbReference type="ChEBI" id="CHEBI:58702"/>
    </ligand>
</feature>
<comment type="function">
    <text evidence="3 17">General (non sugar-specific) component of the phosphoenolpyruvate-dependent sugar phosphotransferase system (sugar PTS). This major carbohydrate active-transport system catalyzes the phosphorylation of incoming sugar substrates concomitantly with their translocation across the cell membrane. Enzyme I transfers the phosphoryl group from phosphoenolpyruvate (PEP) to the phosphoryl carrier protein (HPr).</text>
</comment>
<comment type="cofactor">
    <cofactor evidence="2 17 20">
        <name>Mg(2+)</name>
        <dbReference type="ChEBI" id="CHEBI:18420"/>
    </cofactor>
</comment>